<evidence type="ECO:0008006" key="4">
    <source>
        <dbReference type="Google" id="ProtNLM"/>
    </source>
</evidence>
<dbReference type="GO" id="GO:0070120">
    <property type="term" value="P:ciliary neurotrophic factor-mediated signaling pathway"/>
    <property type="evidence" value="ECO:0007669"/>
    <property type="project" value="InterPro"/>
</dbReference>
<comment type="caution">
    <text evidence="2">The sequence shown here is derived from an EMBL/GenBank/DDBJ whole genome shotgun (WGS) entry which is preliminary data.</text>
</comment>
<dbReference type="InterPro" id="IPR000151">
    <property type="entry name" value="Ciliary_neurotrophic_fac_CNTF"/>
</dbReference>
<dbReference type="Gene3D" id="1.20.1250.10">
    <property type="match status" value="1"/>
</dbReference>
<gene>
    <name evidence="2" type="ORF">IRJ41_004205</name>
</gene>
<dbReference type="OrthoDB" id="8813321at2759"/>
<evidence type="ECO:0000313" key="3">
    <source>
        <dbReference type="Proteomes" id="UP001059041"/>
    </source>
</evidence>
<dbReference type="SUPFAM" id="SSF47266">
    <property type="entry name" value="4-helical cytokines"/>
    <property type="match status" value="1"/>
</dbReference>
<dbReference type="PANTHER" id="PTHR15196:SF1">
    <property type="entry name" value="CILIARY NEUROTROPHIC FACTOR"/>
    <property type="match status" value="1"/>
</dbReference>
<dbReference type="InterPro" id="IPR009079">
    <property type="entry name" value="4_helix_cytokine-like_core"/>
</dbReference>
<dbReference type="AlphaFoldDB" id="A0A9W8C8Q4"/>
<proteinExistence type="predicted"/>
<dbReference type="GO" id="GO:0043524">
    <property type="term" value="P:negative regulation of neuron apoptotic process"/>
    <property type="evidence" value="ECO:0007669"/>
    <property type="project" value="InterPro"/>
</dbReference>
<reference evidence="2" key="1">
    <citation type="submission" date="2021-02" db="EMBL/GenBank/DDBJ databases">
        <title>Comparative genomics reveals that relaxation of natural selection precedes convergent phenotypic evolution of cavefish.</title>
        <authorList>
            <person name="Peng Z."/>
        </authorList>
    </citation>
    <scope>NUCLEOTIDE SEQUENCE</scope>
    <source>
        <tissue evidence="2">Muscle</tissue>
    </source>
</reference>
<evidence type="ECO:0000313" key="2">
    <source>
        <dbReference type="EMBL" id="KAI7810613.1"/>
    </source>
</evidence>
<evidence type="ECO:0000256" key="1">
    <source>
        <dbReference type="SAM" id="MobiDB-lite"/>
    </source>
</evidence>
<protein>
    <recommendedName>
        <fullName evidence="4">Ciliary neurotrophic factor</fullName>
    </recommendedName>
</protein>
<sequence length="194" mass="21863">MAGRASRGRHGLRGQAGRSAALARLLHEECNQLLELYRKRESLPSSPVAGDYLVSVPPLVPQMSDAEKISILHAALKECLRLLEDVINREDAEFSEEEGDYTRQRTTVKDRLGHLLVSTERLLVDGQRFEAAVKEELDGSGRFGMKMWILRVLQDLVHWTGQTSNTLNQLPVEMEKASKAISRRTSRGSRKTRN</sequence>
<feature type="region of interest" description="Disordered" evidence="1">
    <location>
        <begin position="175"/>
        <end position="194"/>
    </location>
</feature>
<accession>A0A9W8C8Q4</accession>
<dbReference type="Proteomes" id="UP001059041">
    <property type="component" value="Linkage Group LG4"/>
</dbReference>
<name>A0A9W8C8Q4_TRIRA</name>
<feature type="compositionally biased region" description="Basic residues" evidence="1">
    <location>
        <begin position="181"/>
        <end position="194"/>
    </location>
</feature>
<organism evidence="2 3">
    <name type="scientific">Triplophysa rosa</name>
    <name type="common">Cave loach</name>
    <dbReference type="NCBI Taxonomy" id="992332"/>
    <lineage>
        <taxon>Eukaryota</taxon>
        <taxon>Metazoa</taxon>
        <taxon>Chordata</taxon>
        <taxon>Craniata</taxon>
        <taxon>Vertebrata</taxon>
        <taxon>Euteleostomi</taxon>
        <taxon>Actinopterygii</taxon>
        <taxon>Neopterygii</taxon>
        <taxon>Teleostei</taxon>
        <taxon>Ostariophysi</taxon>
        <taxon>Cypriniformes</taxon>
        <taxon>Nemacheilidae</taxon>
        <taxon>Triplophysa</taxon>
    </lineage>
</organism>
<dbReference type="EMBL" id="JAFHDT010000004">
    <property type="protein sequence ID" value="KAI7810613.1"/>
    <property type="molecule type" value="Genomic_DNA"/>
</dbReference>
<dbReference type="GO" id="GO:0005127">
    <property type="term" value="F:ciliary neurotrophic factor receptor binding"/>
    <property type="evidence" value="ECO:0007669"/>
    <property type="project" value="InterPro"/>
</dbReference>
<dbReference type="PANTHER" id="PTHR15196">
    <property type="entry name" value="CILIARY NEUROTROPHIC FACTOR"/>
    <property type="match status" value="1"/>
</dbReference>
<keyword evidence="3" id="KW-1185">Reference proteome</keyword>